<organism evidence="1">
    <name type="scientific">marine metagenome</name>
    <dbReference type="NCBI Taxonomy" id="408172"/>
    <lineage>
        <taxon>unclassified sequences</taxon>
        <taxon>metagenomes</taxon>
        <taxon>ecological metagenomes</taxon>
    </lineage>
</organism>
<sequence length="28" mass="3035">MAEVVGSIPIAPTKIVVGVSYAIRRHNR</sequence>
<gene>
    <name evidence="1" type="ORF">METZ01_LOCUS78282</name>
</gene>
<accession>A0A381UCU6</accession>
<reference evidence="1" key="1">
    <citation type="submission" date="2018-05" db="EMBL/GenBank/DDBJ databases">
        <authorList>
            <person name="Lanie J.A."/>
            <person name="Ng W.-L."/>
            <person name="Kazmierczak K.M."/>
            <person name="Andrzejewski T.M."/>
            <person name="Davidsen T.M."/>
            <person name="Wayne K.J."/>
            <person name="Tettelin H."/>
            <person name="Glass J.I."/>
            <person name="Rusch D."/>
            <person name="Podicherti R."/>
            <person name="Tsui H.-C.T."/>
            <person name="Winkler M.E."/>
        </authorList>
    </citation>
    <scope>NUCLEOTIDE SEQUENCE</scope>
</reference>
<name>A0A381UCU6_9ZZZZ</name>
<dbReference type="EMBL" id="UINC01006091">
    <property type="protein sequence ID" value="SVA25428.1"/>
    <property type="molecule type" value="Genomic_DNA"/>
</dbReference>
<dbReference type="AlphaFoldDB" id="A0A381UCU6"/>
<evidence type="ECO:0000313" key="1">
    <source>
        <dbReference type="EMBL" id="SVA25428.1"/>
    </source>
</evidence>
<protein>
    <submittedName>
        <fullName evidence="1">Uncharacterized protein</fullName>
    </submittedName>
</protein>
<proteinExistence type="predicted"/>